<dbReference type="Proteomes" id="UP001209730">
    <property type="component" value="Unassembled WGS sequence"/>
</dbReference>
<comment type="caution">
    <text evidence="2">The sequence shown here is derived from an EMBL/GenBank/DDBJ whole genome shotgun (WGS) entry which is preliminary data.</text>
</comment>
<gene>
    <name evidence="2" type="ORF">OQJ68_12575</name>
</gene>
<feature type="transmembrane region" description="Helical" evidence="1">
    <location>
        <begin position="12"/>
        <end position="30"/>
    </location>
</feature>
<evidence type="ECO:0000313" key="2">
    <source>
        <dbReference type="EMBL" id="MCX2802621.1"/>
    </source>
</evidence>
<sequence length="203" mass="23307">MRLGFFRADVRRLLLDTLVVLIGVLAALLVNNIREEMVAKQAAREATDRLLQEMALNAEELRSFREMVDVRLSALLDLRQELPADKGLRELIGRFHGYRILDLDDSSWEYLSHNALASSVDPELLHEAFALYSVNAQFEELNGRIHDIVYSELFVSPDKVLMAIDISEAVMRQQLRWADELLPKYERFLDRYSGEEGEGKARG</sequence>
<protein>
    <submittedName>
        <fullName evidence="2">Uncharacterized protein</fullName>
    </submittedName>
</protein>
<keyword evidence="1" id="KW-1133">Transmembrane helix</keyword>
<dbReference type="RefSeq" id="WP_266066462.1">
    <property type="nucleotide sequence ID" value="NZ_JAPHQB010000021.1"/>
</dbReference>
<reference evidence="2" key="1">
    <citation type="submission" date="2022-11" db="EMBL/GenBank/DDBJ databases">
        <title>Chitin-degrading and fungicidal potential of chitinolytic bacterial strains from marine environment of the Pacific Ocean regions.</title>
        <authorList>
            <person name="Pentekhina I."/>
            <person name="Nedashkovskaya O."/>
            <person name="Seitkalieva A."/>
            <person name="Podvolotskaya A."/>
            <person name="Tekutyeva L."/>
            <person name="Balabanova L."/>
        </authorList>
    </citation>
    <scope>NUCLEOTIDE SEQUENCE</scope>
    <source>
        <strain evidence="2">KMM 6838</strain>
    </source>
</reference>
<evidence type="ECO:0000256" key="1">
    <source>
        <dbReference type="SAM" id="Phobius"/>
    </source>
</evidence>
<organism evidence="2 3">
    <name type="scientific">Microbulbifer thermotolerans</name>
    <dbReference type="NCBI Taxonomy" id="252514"/>
    <lineage>
        <taxon>Bacteria</taxon>
        <taxon>Pseudomonadati</taxon>
        <taxon>Pseudomonadota</taxon>
        <taxon>Gammaproteobacteria</taxon>
        <taxon>Cellvibrionales</taxon>
        <taxon>Microbulbiferaceae</taxon>
        <taxon>Microbulbifer</taxon>
    </lineage>
</organism>
<dbReference type="EMBL" id="JAPHQB010000021">
    <property type="protein sequence ID" value="MCX2802621.1"/>
    <property type="molecule type" value="Genomic_DNA"/>
</dbReference>
<dbReference type="AlphaFoldDB" id="A0AB35HZ39"/>
<name>A0AB35HZ39_MICTH</name>
<evidence type="ECO:0000313" key="3">
    <source>
        <dbReference type="Proteomes" id="UP001209730"/>
    </source>
</evidence>
<proteinExistence type="predicted"/>
<keyword evidence="1" id="KW-0812">Transmembrane</keyword>
<keyword evidence="1" id="KW-0472">Membrane</keyword>
<accession>A0AB35HZ39</accession>